<dbReference type="InterPro" id="IPR013005">
    <property type="entry name" value="Ribosomal_uL4-like"/>
</dbReference>
<dbReference type="NCBIfam" id="TIGR03953">
    <property type="entry name" value="rplD_bact"/>
    <property type="match status" value="1"/>
</dbReference>
<dbReference type="SUPFAM" id="SSF52166">
    <property type="entry name" value="Ribosomal protein L4"/>
    <property type="match status" value="1"/>
</dbReference>
<dbReference type="FunCoup" id="R7VDD0">
    <property type="interactions" value="665"/>
</dbReference>
<organism evidence="9">
    <name type="scientific">Capitella teleta</name>
    <name type="common">Polychaete worm</name>
    <dbReference type="NCBI Taxonomy" id="283909"/>
    <lineage>
        <taxon>Eukaryota</taxon>
        <taxon>Metazoa</taxon>
        <taxon>Spiralia</taxon>
        <taxon>Lophotrochozoa</taxon>
        <taxon>Annelida</taxon>
        <taxon>Polychaeta</taxon>
        <taxon>Sedentaria</taxon>
        <taxon>Scolecida</taxon>
        <taxon>Capitellidae</taxon>
        <taxon>Capitella</taxon>
    </lineage>
</organism>
<dbReference type="AlphaFoldDB" id="R7VDD0"/>
<keyword evidence="4" id="KW-0496">Mitochondrion</keyword>
<name>R7VDD0_CAPTE</name>
<protein>
    <recommendedName>
        <fullName evidence="6">Large ribosomal subunit protein uL4m</fullName>
    </recommendedName>
    <alternativeName>
        <fullName evidence="7">39S ribosomal protein L4, mitochondrial</fullName>
    </alternativeName>
</protein>
<dbReference type="GO" id="GO:0006412">
    <property type="term" value="P:translation"/>
    <property type="evidence" value="ECO:0007669"/>
    <property type="project" value="InterPro"/>
</dbReference>
<evidence type="ECO:0000256" key="3">
    <source>
        <dbReference type="ARBA" id="ARBA00022980"/>
    </source>
</evidence>
<accession>R7VDD0</accession>
<evidence type="ECO:0000256" key="7">
    <source>
        <dbReference type="ARBA" id="ARBA00082711"/>
    </source>
</evidence>
<dbReference type="EMBL" id="KB293062">
    <property type="protein sequence ID" value="ELU16577.1"/>
    <property type="molecule type" value="Genomic_DNA"/>
</dbReference>
<dbReference type="STRING" id="283909.R7VDD0"/>
<dbReference type="GO" id="GO:0005743">
    <property type="term" value="C:mitochondrial inner membrane"/>
    <property type="evidence" value="ECO:0007669"/>
    <property type="project" value="UniProtKB-ARBA"/>
</dbReference>
<reference evidence="9 11" key="2">
    <citation type="journal article" date="2013" name="Nature">
        <title>Insights into bilaterian evolution from three spiralian genomes.</title>
        <authorList>
            <person name="Simakov O."/>
            <person name="Marletaz F."/>
            <person name="Cho S.J."/>
            <person name="Edsinger-Gonzales E."/>
            <person name="Havlak P."/>
            <person name="Hellsten U."/>
            <person name="Kuo D.H."/>
            <person name="Larsson T."/>
            <person name="Lv J."/>
            <person name="Arendt D."/>
            <person name="Savage R."/>
            <person name="Osoegawa K."/>
            <person name="de Jong P."/>
            <person name="Grimwood J."/>
            <person name="Chapman J.A."/>
            <person name="Shapiro H."/>
            <person name="Aerts A."/>
            <person name="Otillar R.P."/>
            <person name="Terry A.Y."/>
            <person name="Boore J.L."/>
            <person name="Grigoriev I.V."/>
            <person name="Lindberg D.R."/>
            <person name="Seaver E.C."/>
            <person name="Weisblat D.A."/>
            <person name="Putnam N.H."/>
            <person name="Rokhsar D.S."/>
        </authorList>
    </citation>
    <scope>NUCLEOTIDE SEQUENCE</scope>
    <source>
        <strain evidence="9 11">I ESC-2004</strain>
    </source>
</reference>
<keyword evidence="11" id="KW-1185">Reference proteome</keyword>
<reference evidence="10" key="3">
    <citation type="submission" date="2015-06" db="UniProtKB">
        <authorList>
            <consortium name="EnsemblMetazoa"/>
        </authorList>
    </citation>
    <scope>IDENTIFICATION</scope>
</reference>
<evidence type="ECO:0000256" key="2">
    <source>
        <dbReference type="ARBA" id="ARBA00010528"/>
    </source>
</evidence>
<dbReference type="InterPro" id="IPR023574">
    <property type="entry name" value="Ribosomal_uL4_dom_sf"/>
</dbReference>
<sequence>MTSRPLGFIKSDQKPKQAWLETLSSIENEKLGIIDLHPEVFAVFPRIDILHENIHWQRFYRKIDYTKQLSRAELWGGTRKPWQQKGTGKARHGSNRSPLWFHGGKSFGPRGPKSYFYMLPTSKRVLGLATALSVKYAQNNLHIVDSLEIPSSDPEYLEELIETRGWGLSVLFINEFDIIPENIGAASEEHKPYNIMAAYGLNVYSMLKHETLVLTLPALEHIEKSLLAHMHSHDARDYPYNKKNWHQYAHPLEN</sequence>
<dbReference type="GO" id="GO:0003735">
    <property type="term" value="F:structural constituent of ribosome"/>
    <property type="evidence" value="ECO:0007669"/>
    <property type="project" value="InterPro"/>
</dbReference>
<evidence type="ECO:0000313" key="8">
    <source>
        <dbReference type="EMBL" id="ELU14082.1"/>
    </source>
</evidence>
<evidence type="ECO:0000313" key="10">
    <source>
        <dbReference type="EnsemblMetazoa" id="CapteP138537"/>
    </source>
</evidence>
<dbReference type="Gene3D" id="3.40.1370.10">
    <property type="match status" value="1"/>
</dbReference>
<dbReference type="HOGENOM" id="CLU_041575_3_3_1"/>
<evidence type="ECO:0000256" key="6">
    <source>
        <dbReference type="ARBA" id="ARBA00040565"/>
    </source>
</evidence>
<dbReference type="PANTHER" id="PTHR10746">
    <property type="entry name" value="50S RIBOSOMAL PROTEIN L4"/>
    <property type="match status" value="1"/>
</dbReference>
<dbReference type="EnsemblMetazoa" id="CapteT138537">
    <property type="protein sequence ID" value="CapteP138537"/>
    <property type="gene ID" value="CapteG138537"/>
</dbReference>
<proteinExistence type="inferred from homology"/>
<dbReference type="EnsemblMetazoa" id="CapteT182691">
    <property type="protein sequence ID" value="CapteP182691"/>
    <property type="gene ID" value="CapteG182691"/>
</dbReference>
<comment type="subcellular location">
    <subcellularLocation>
        <location evidence="1">Mitochondrion</location>
    </subcellularLocation>
</comment>
<keyword evidence="3" id="KW-0689">Ribosomal protein</keyword>
<dbReference type="OrthoDB" id="275876at2759"/>
<dbReference type="InterPro" id="IPR002136">
    <property type="entry name" value="Ribosomal_uL4"/>
</dbReference>
<dbReference type="Proteomes" id="UP000014760">
    <property type="component" value="Unassembled WGS sequence"/>
</dbReference>
<dbReference type="EMBL" id="AMQN01018709">
    <property type="status" value="NOT_ANNOTATED_CDS"/>
    <property type="molecule type" value="Genomic_DNA"/>
</dbReference>
<evidence type="ECO:0000313" key="9">
    <source>
        <dbReference type="EMBL" id="ELU16577.1"/>
    </source>
</evidence>
<dbReference type="OMA" id="WIENTDA"/>
<comment type="similarity">
    <text evidence="2">Belongs to the universal ribosomal protein uL4 family.</text>
</comment>
<dbReference type="EMBL" id="AMQN01017383">
    <property type="status" value="NOT_ANNOTATED_CDS"/>
    <property type="molecule type" value="Genomic_DNA"/>
</dbReference>
<keyword evidence="5" id="KW-0687">Ribonucleoprotein</keyword>
<dbReference type="GO" id="GO:1990904">
    <property type="term" value="C:ribonucleoprotein complex"/>
    <property type="evidence" value="ECO:0007669"/>
    <property type="project" value="UniProtKB-KW"/>
</dbReference>
<evidence type="ECO:0000256" key="5">
    <source>
        <dbReference type="ARBA" id="ARBA00023274"/>
    </source>
</evidence>
<dbReference type="EMBL" id="KB294782">
    <property type="protein sequence ID" value="ELU14082.1"/>
    <property type="molecule type" value="Genomic_DNA"/>
</dbReference>
<dbReference type="Pfam" id="PF00573">
    <property type="entry name" value="Ribosomal_L4"/>
    <property type="match status" value="1"/>
</dbReference>
<dbReference type="FunFam" id="3.40.1370.10:FF:000005">
    <property type="entry name" value="39S ribosomal protein L4, mitochondrial"/>
    <property type="match status" value="1"/>
</dbReference>
<dbReference type="PANTHER" id="PTHR10746:SF6">
    <property type="entry name" value="LARGE RIBOSOMAL SUBUNIT PROTEIN UL4M"/>
    <property type="match status" value="1"/>
</dbReference>
<dbReference type="GO" id="GO:0005840">
    <property type="term" value="C:ribosome"/>
    <property type="evidence" value="ECO:0007669"/>
    <property type="project" value="UniProtKB-KW"/>
</dbReference>
<gene>
    <name evidence="8" type="ORF">CAPTEDRAFT_138537</name>
    <name evidence="9" type="ORF">CAPTEDRAFT_182691</name>
</gene>
<evidence type="ECO:0000256" key="4">
    <source>
        <dbReference type="ARBA" id="ARBA00023128"/>
    </source>
</evidence>
<reference evidence="11" key="1">
    <citation type="submission" date="2012-12" db="EMBL/GenBank/DDBJ databases">
        <authorList>
            <person name="Hellsten U."/>
            <person name="Grimwood J."/>
            <person name="Chapman J.A."/>
            <person name="Shapiro H."/>
            <person name="Aerts A."/>
            <person name="Otillar R.P."/>
            <person name="Terry A.Y."/>
            <person name="Boore J.L."/>
            <person name="Simakov O."/>
            <person name="Marletaz F."/>
            <person name="Cho S.-J."/>
            <person name="Edsinger-Gonzales E."/>
            <person name="Havlak P."/>
            <person name="Kuo D.-H."/>
            <person name="Larsson T."/>
            <person name="Lv J."/>
            <person name="Arendt D."/>
            <person name="Savage R."/>
            <person name="Osoegawa K."/>
            <person name="de Jong P."/>
            <person name="Lindberg D.R."/>
            <person name="Seaver E.C."/>
            <person name="Weisblat D.A."/>
            <person name="Putnam N.H."/>
            <person name="Grigoriev I.V."/>
            <person name="Rokhsar D.S."/>
        </authorList>
    </citation>
    <scope>NUCLEOTIDE SEQUENCE</scope>
    <source>
        <strain evidence="11">I ESC-2004</strain>
    </source>
</reference>
<evidence type="ECO:0000313" key="11">
    <source>
        <dbReference type="Proteomes" id="UP000014760"/>
    </source>
</evidence>
<evidence type="ECO:0000256" key="1">
    <source>
        <dbReference type="ARBA" id="ARBA00004173"/>
    </source>
</evidence>